<gene>
    <name evidence="9" type="ORF">LTR97_003891</name>
</gene>
<dbReference type="GO" id="GO:0005634">
    <property type="term" value="C:nucleus"/>
    <property type="evidence" value="ECO:0007669"/>
    <property type="project" value="UniProtKB-SubCell"/>
</dbReference>
<protein>
    <recommendedName>
        <fullName evidence="11">Cohesin loading factor</fullName>
    </recommendedName>
</protein>
<dbReference type="Proteomes" id="UP001310594">
    <property type="component" value="Unassembled WGS sequence"/>
</dbReference>
<dbReference type="SUPFAM" id="SSF48452">
    <property type="entry name" value="TPR-like"/>
    <property type="match status" value="1"/>
</dbReference>
<feature type="compositionally biased region" description="Polar residues" evidence="8">
    <location>
        <begin position="138"/>
        <end position="151"/>
    </location>
</feature>
<dbReference type="Pfam" id="PF10345">
    <property type="entry name" value="Cohesin_load"/>
    <property type="match status" value="1"/>
</dbReference>
<feature type="compositionally biased region" description="Polar residues" evidence="8">
    <location>
        <begin position="190"/>
        <end position="199"/>
    </location>
</feature>
<feature type="region of interest" description="Disordered" evidence="8">
    <location>
        <begin position="212"/>
        <end position="234"/>
    </location>
</feature>
<evidence type="ECO:0000313" key="10">
    <source>
        <dbReference type="Proteomes" id="UP001310594"/>
    </source>
</evidence>
<feature type="compositionally biased region" description="Low complexity" evidence="8">
    <location>
        <begin position="119"/>
        <end position="129"/>
    </location>
</feature>
<sequence length="907" mass="100476">MYDPRVPGYGSQNQQGYYQNPGGEMYGANVTQYDTPQSMARTTQPYQDGRNVQQARQPNPTSHHQASSTSQPHVYSQPPQQQYQAPYQAQPAQQQYSYAQLQPQRYYSQQPYQQPPPQGYYQQAQSQPSHHQIPDSRPTYTQTVDPQTQHRTAPPSQQPAPAVSRLPYHSSPTQPPERSHHASRPIQPSPAISTPQQRTVAHVQIPVKRKAVVPASTSMPRPAKKRRSNEGEAVPVCDPAIPRMLSAADRIQRESLDSDTIAVVSKPQPPGSPAYVDYQSSLLALADEYVTAAYQLSSTIASSGFQNEEVEQYHLFIATAMGCLESVLRNYRQPNARAEARIRLRLATLLHEETENSEQAEEVLTKGITLCERSRLTDLKYAMHHLLVRILAKGNFKAATKAVEKLIAEAEALKLVHWVYTFRFLRVSLGLQVLGHTETAAVLKQLAAITAIADYRHDVTVKILVATLEAMVHLRSGVADAVELAERALAGARMHQLSPDMQRCYQLRAMLDCLDLACALMQHQPKRIVEKMGQMQQHVDQTKHDPNWTQYTSTFVVPLGSTNSVDIKADTAGILTETAEGETGLTFDWLHRRQLYALAYMLSSVASAYEKKGESKTDGYCQGALDLVRLDAGDKVVGPLQSMVDYAEWQVTASAMGLLHSAAWQCARSEWDAAYKTLDEVATAVEGYETVLDTFAQALIVYMRAVCQQGSGDLEAAEALYGSVELTWDGKSREIGALRDMQAVAGINRVQILRHFGRIDEANDLLASIQPFVTANGNKSITSAYYVAKAAAQGPRSPVIKLKQDLECAVKAAQSVSNTHILCIVMSMMTNMFFTNIVGEQAVKAARASRTLARSVQSKLWHAVADKMYGDTLDLCGAPRDGDKARAEAERMMRTMPEAMIKKFVDV</sequence>
<feature type="compositionally biased region" description="Polar residues" evidence="8">
    <location>
        <begin position="29"/>
        <end position="74"/>
    </location>
</feature>
<evidence type="ECO:0000256" key="2">
    <source>
        <dbReference type="ARBA" id="ARBA00008585"/>
    </source>
</evidence>
<evidence type="ECO:0000256" key="3">
    <source>
        <dbReference type="ARBA" id="ARBA00022618"/>
    </source>
</evidence>
<feature type="compositionally biased region" description="Low complexity" evidence="8">
    <location>
        <begin position="153"/>
        <end position="162"/>
    </location>
</feature>
<dbReference type="PANTHER" id="PTHR21394">
    <property type="entry name" value="MAU2 CHROMATID COHESION FACTOR HOMOLOG"/>
    <property type="match status" value="1"/>
</dbReference>
<dbReference type="GO" id="GO:0007059">
    <property type="term" value="P:chromosome segregation"/>
    <property type="evidence" value="ECO:0007669"/>
    <property type="project" value="UniProtKB-KW"/>
</dbReference>
<feature type="compositionally biased region" description="Low complexity" evidence="8">
    <location>
        <begin position="7"/>
        <end position="23"/>
    </location>
</feature>
<keyword evidence="4" id="KW-0498">Mitosis</keyword>
<dbReference type="InterPro" id="IPR011990">
    <property type="entry name" value="TPR-like_helical_dom_sf"/>
</dbReference>
<feature type="compositionally biased region" description="Low complexity" evidence="8">
    <location>
        <begin position="75"/>
        <end position="112"/>
    </location>
</feature>
<dbReference type="GO" id="GO:0051301">
    <property type="term" value="P:cell division"/>
    <property type="evidence" value="ECO:0007669"/>
    <property type="project" value="UniProtKB-KW"/>
</dbReference>
<keyword evidence="5" id="KW-0159">Chromosome partition</keyword>
<comment type="similarity">
    <text evidence="2">Belongs to the SCC4/mau-2 family.</text>
</comment>
<evidence type="ECO:0000313" key="9">
    <source>
        <dbReference type="EMBL" id="KAK5702945.1"/>
    </source>
</evidence>
<evidence type="ECO:0000256" key="5">
    <source>
        <dbReference type="ARBA" id="ARBA00022829"/>
    </source>
</evidence>
<keyword evidence="3" id="KW-0132">Cell division</keyword>
<reference evidence="9" key="1">
    <citation type="submission" date="2023-08" db="EMBL/GenBank/DDBJ databases">
        <title>Black Yeasts Isolated from many extreme environments.</title>
        <authorList>
            <person name="Coleine C."/>
            <person name="Stajich J.E."/>
            <person name="Selbmann L."/>
        </authorList>
    </citation>
    <scope>NUCLEOTIDE SEQUENCE</scope>
    <source>
        <strain evidence="9">CCFEE 5810</strain>
    </source>
</reference>
<feature type="region of interest" description="Disordered" evidence="8">
    <location>
        <begin position="1"/>
        <end position="200"/>
    </location>
</feature>
<evidence type="ECO:0000256" key="1">
    <source>
        <dbReference type="ARBA" id="ARBA00004123"/>
    </source>
</evidence>
<keyword evidence="7" id="KW-0131">Cell cycle</keyword>
<evidence type="ECO:0000256" key="6">
    <source>
        <dbReference type="ARBA" id="ARBA00023242"/>
    </source>
</evidence>
<evidence type="ECO:0000256" key="8">
    <source>
        <dbReference type="SAM" id="MobiDB-lite"/>
    </source>
</evidence>
<accession>A0AAN7WEZ2</accession>
<evidence type="ECO:0008006" key="11">
    <source>
        <dbReference type="Google" id="ProtNLM"/>
    </source>
</evidence>
<proteinExistence type="inferred from homology"/>
<dbReference type="GO" id="GO:0007064">
    <property type="term" value="P:mitotic sister chromatid cohesion"/>
    <property type="evidence" value="ECO:0007669"/>
    <property type="project" value="InterPro"/>
</dbReference>
<comment type="caution">
    <text evidence="9">The sequence shown here is derived from an EMBL/GenBank/DDBJ whole genome shotgun (WGS) entry which is preliminary data.</text>
</comment>
<dbReference type="EMBL" id="JAVRQU010000005">
    <property type="protein sequence ID" value="KAK5702945.1"/>
    <property type="molecule type" value="Genomic_DNA"/>
</dbReference>
<comment type="subcellular location">
    <subcellularLocation>
        <location evidence="1">Nucleus</location>
    </subcellularLocation>
</comment>
<name>A0AAN7WEZ2_9PEZI</name>
<evidence type="ECO:0000256" key="4">
    <source>
        <dbReference type="ARBA" id="ARBA00022776"/>
    </source>
</evidence>
<dbReference type="InterPro" id="IPR019440">
    <property type="entry name" value="MAU2"/>
</dbReference>
<dbReference type="AlphaFoldDB" id="A0AAN7WEZ2"/>
<keyword evidence="6" id="KW-0539">Nucleus</keyword>
<evidence type="ECO:0000256" key="7">
    <source>
        <dbReference type="ARBA" id="ARBA00023306"/>
    </source>
</evidence>
<organism evidence="9 10">
    <name type="scientific">Elasticomyces elasticus</name>
    <dbReference type="NCBI Taxonomy" id="574655"/>
    <lineage>
        <taxon>Eukaryota</taxon>
        <taxon>Fungi</taxon>
        <taxon>Dikarya</taxon>
        <taxon>Ascomycota</taxon>
        <taxon>Pezizomycotina</taxon>
        <taxon>Dothideomycetes</taxon>
        <taxon>Dothideomycetidae</taxon>
        <taxon>Mycosphaerellales</taxon>
        <taxon>Teratosphaeriaceae</taxon>
        <taxon>Elasticomyces</taxon>
    </lineage>
</organism>